<dbReference type="PROSITE" id="PS51199">
    <property type="entry name" value="SF4_HELICASE"/>
    <property type="match status" value="1"/>
</dbReference>
<dbReference type="RefSeq" id="WP_089761299.1">
    <property type="nucleotide sequence ID" value="NZ_FNGO01000021.1"/>
</dbReference>
<keyword evidence="2" id="KW-0547">Nucleotide-binding</keyword>
<gene>
    <name evidence="2" type="ORF">SAMN04488692_1214</name>
</gene>
<dbReference type="GO" id="GO:0006260">
    <property type="term" value="P:DNA replication"/>
    <property type="evidence" value="ECO:0007669"/>
    <property type="project" value="InterPro"/>
</dbReference>
<dbReference type="GO" id="GO:0005829">
    <property type="term" value="C:cytosol"/>
    <property type="evidence" value="ECO:0007669"/>
    <property type="project" value="TreeGrafter"/>
</dbReference>
<dbReference type="InterPro" id="IPR027417">
    <property type="entry name" value="P-loop_NTPase"/>
</dbReference>
<dbReference type="GO" id="GO:0003678">
    <property type="term" value="F:DNA helicase activity"/>
    <property type="evidence" value="ECO:0007669"/>
    <property type="project" value="InterPro"/>
</dbReference>
<dbReference type="Pfam" id="PF03796">
    <property type="entry name" value="DnaB_C"/>
    <property type="match status" value="1"/>
</dbReference>
<dbReference type="SUPFAM" id="SSF52540">
    <property type="entry name" value="P-loop containing nucleoside triphosphate hydrolases"/>
    <property type="match status" value="1"/>
</dbReference>
<dbReference type="STRING" id="321763.SAMN04488692_1214"/>
<dbReference type="PANTHER" id="PTHR30153:SF2">
    <property type="entry name" value="REPLICATIVE DNA HELICASE"/>
    <property type="match status" value="1"/>
</dbReference>
<keyword evidence="2" id="KW-0378">Hydrolase</keyword>
<proteinExistence type="predicted"/>
<keyword evidence="2" id="KW-0347">Helicase</keyword>
<dbReference type="EMBL" id="FNGO01000021">
    <property type="protein sequence ID" value="SDM19702.1"/>
    <property type="molecule type" value="Genomic_DNA"/>
</dbReference>
<dbReference type="AlphaFoldDB" id="A0A1G9R8R9"/>
<dbReference type="Gene3D" id="3.40.50.300">
    <property type="entry name" value="P-loop containing nucleotide triphosphate hydrolases"/>
    <property type="match status" value="1"/>
</dbReference>
<name>A0A1G9R8R9_9FIRM</name>
<evidence type="ECO:0000313" key="3">
    <source>
        <dbReference type="Proteomes" id="UP000199476"/>
    </source>
</evidence>
<dbReference type="PANTHER" id="PTHR30153">
    <property type="entry name" value="REPLICATIVE DNA HELICASE DNAB"/>
    <property type="match status" value="1"/>
</dbReference>
<feature type="domain" description="SF4 helicase" evidence="1">
    <location>
        <begin position="164"/>
        <end position="445"/>
    </location>
</feature>
<dbReference type="Proteomes" id="UP000199476">
    <property type="component" value="Unassembled WGS sequence"/>
</dbReference>
<reference evidence="2 3" key="1">
    <citation type="submission" date="2016-10" db="EMBL/GenBank/DDBJ databases">
        <authorList>
            <person name="de Groot N.N."/>
        </authorList>
    </citation>
    <scope>NUCLEOTIDE SEQUENCE [LARGE SCALE GENOMIC DNA]</scope>
    <source>
        <strain evidence="2 3">SLAS-1</strain>
    </source>
</reference>
<keyword evidence="3" id="KW-1185">Reference proteome</keyword>
<organism evidence="2 3">
    <name type="scientific">Halarsenatibacter silvermanii</name>
    <dbReference type="NCBI Taxonomy" id="321763"/>
    <lineage>
        <taxon>Bacteria</taxon>
        <taxon>Bacillati</taxon>
        <taxon>Bacillota</taxon>
        <taxon>Clostridia</taxon>
        <taxon>Halanaerobiales</taxon>
        <taxon>Halarsenatibacteraceae</taxon>
        <taxon>Halarsenatibacter</taxon>
    </lineage>
</organism>
<keyword evidence="2" id="KW-0067">ATP-binding</keyword>
<dbReference type="GO" id="GO:0005524">
    <property type="term" value="F:ATP binding"/>
    <property type="evidence" value="ECO:0007669"/>
    <property type="project" value="InterPro"/>
</dbReference>
<accession>A0A1G9R8R9</accession>
<dbReference type="OrthoDB" id="1877647at2"/>
<sequence>MKNKELELGLMNSIIQRPAVLDDMAEGLHEELFTDRFARDLYNISIQDYNSEGKVSRSKIMMFVRDKYPARADELLSSVYAMPGEVEKMADELKNYYNQRILHKTYKESYKYVQDHDLGVNKRNSNVQDAIMAVTNQFLDEGKMIYNAEEVAISCLKNLHERQEGKTQERLRTGMKDLDGFLAGGFKRQNLSVLAGGTSMGKTAFALNVVRNILSATDHPVFFVSMEMAKEELMDRLLVQKAKVNADDYNAINEDNKNPLPDNMRESIEVARNWVHNKDFLITDQRGIEVRNIKTLCRQAHNKFENGLGFVVIDYLSEINLDDGGNKNTAKIFGDAVRELRNMSKELNCHVLLLHQISREYQKRQNNRPKKSDLRDSGEIEEKADVVMFVHRPAYFKFQQSEEDEPVVQKDAEIIVAKQRGGKVGSLKFVWYPEIQYFQSGVDFGINGEINYLSKKIRKAGG</sequence>
<evidence type="ECO:0000259" key="1">
    <source>
        <dbReference type="PROSITE" id="PS51199"/>
    </source>
</evidence>
<dbReference type="InterPro" id="IPR007694">
    <property type="entry name" value="DNA_helicase_DnaB-like_C"/>
</dbReference>
<protein>
    <submittedName>
        <fullName evidence="2">Replicative DNA helicase</fullName>
    </submittedName>
</protein>
<evidence type="ECO:0000313" key="2">
    <source>
        <dbReference type="EMBL" id="SDM19702.1"/>
    </source>
</evidence>